<evidence type="ECO:0000313" key="15">
    <source>
        <dbReference type="EMBL" id="VFQ58541.1"/>
    </source>
</evidence>
<feature type="compositionally biased region" description="Acidic residues" evidence="13">
    <location>
        <begin position="240"/>
        <end position="254"/>
    </location>
</feature>
<sequence length="472" mass="51480">MQSHLFSLSASISIRQVLFTRYAASSCAGNIVSGALFISPMPTVYRIVKNRSVEGFHPWPYHAALMNCLMWVFYAMPSVHPHSVLVMTINSIGIVLEICYLIVFFVFTSPRNRGRMVGLFGVQMLVLTVIVVGTLLGADTIEKRTKIVGSLCVVFGIILYASPLSVMKTVIRSGSAEYLPGWLIASGFANGVLWAAYACIRFDIFILVSNGVGAILALSQIILKCICHNLPRPAEVHSVDDDDPNNNNVADDDPNVFNKPPPSFLHQISFQLQLVAVRRRLAPPTELFKMEDITMSIGKTTQDLAMEGQKHLEETIEAAYRILASMNDELCNPALWCITTSSSQVPAANNNNNSISQNGAGNGDSASDGTGRGSVSSGRGNGALDEARFRYKSSIAALREVLAAIPVSREEKAFETSSASPEEDEADVEKLEVKASNLKKELVKKNGHIKLLIDQLRDLISDLSTWQSPCSL</sequence>
<keyword evidence="7" id="KW-0762">Sugar transport</keyword>
<evidence type="ECO:0000256" key="11">
    <source>
        <dbReference type="ARBA" id="ARBA00023034"/>
    </source>
</evidence>
<evidence type="ECO:0000256" key="12">
    <source>
        <dbReference type="ARBA" id="ARBA00023136"/>
    </source>
</evidence>
<organism evidence="15 16">
    <name type="scientific">Cuscuta campestris</name>
    <dbReference type="NCBI Taxonomy" id="132261"/>
    <lineage>
        <taxon>Eukaryota</taxon>
        <taxon>Viridiplantae</taxon>
        <taxon>Streptophyta</taxon>
        <taxon>Embryophyta</taxon>
        <taxon>Tracheophyta</taxon>
        <taxon>Spermatophyta</taxon>
        <taxon>Magnoliopsida</taxon>
        <taxon>eudicotyledons</taxon>
        <taxon>Gunneridae</taxon>
        <taxon>Pentapetalae</taxon>
        <taxon>asterids</taxon>
        <taxon>lamiids</taxon>
        <taxon>Solanales</taxon>
        <taxon>Convolvulaceae</taxon>
        <taxon>Cuscuteae</taxon>
        <taxon>Cuscuta</taxon>
        <taxon>Cuscuta subgen. Grammica</taxon>
        <taxon>Cuscuta sect. Cleistogrammica</taxon>
    </lineage>
</organism>
<keyword evidence="8 14" id="KW-0812">Transmembrane</keyword>
<evidence type="ECO:0000256" key="1">
    <source>
        <dbReference type="ARBA" id="ARBA00004651"/>
    </source>
</evidence>
<dbReference type="GO" id="GO:0005886">
    <property type="term" value="C:plasma membrane"/>
    <property type="evidence" value="ECO:0007669"/>
    <property type="project" value="UniProtKB-SubCell"/>
</dbReference>
<comment type="similarity">
    <text evidence="3">Belongs to the SWEET sugar transporter family.</text>
</comment>
<feature type="region of interest" description="Disordered" evidence="13">
    <location>
        <begin position="348"/>
        <end position="380"/>
    </location>
</feature>
<dbReference type="GO" id="GO:0000139">
    <property type="term" value="C:Golgi membrane"/>
    <property type="evidence" value="ECO:0007669"/>
    <property type="project" value="UniProtKB-SubCell"/>
</dbReference>
<keyword evidence="9" id="KW-0677">Repeat</keyword>
<evidence type="ECO:0000256" key="14">
    <source>
        <dbReference type="SAM" id="Phobius"/>
    </source>
</evidence>
<feature type="compositionally biased region" description="Low complexity" evidence="13">
    <location>
        <begin position="367"/>
        <end position="378"/>
    </location>
</feature>
<name>A0A484JYR2_9ASTE</name>
<dbReference type="OrthoDB" id="409725at2759"/>
<accession>A0A484JYR2</accession>
<dbReference type="PANTHER" id="PTHR36406:SF2">
    <property type="entry name" value="MEDIATOR OF RNA POLYMERASE II TRANSCRIPTION SUBUNIT 30"/>
    <property type="match status" value="1"/>
</dbReference>
<dbReference type="PANTHER" id="PTHR36406">
    <property type="entry name" value="MEDIATOR OF RNA POLYMERASE II TRANSCRIPTION SUBUNIT 30"/>
    <property type="match status" value="1"/>
</dbReference>
<reference evidence="15 16" key="1">
    <citation type="submission" date="2018-04" db="EMBL/GenBank/DDBJ databases">
        <authorList>
            <person name="Vogel A."/>
        </authorList>
    </citation>
    <scope>NUCLEOTIDE SEQUENCE [LARGE SCALE GENOMIC DNA]</scope>
</reference>
<feature type="transmembrane region" description="Helical" evidence="14">
    <location>
        <begin position="21"/>
        <end position="39"/>
    </location>
</feature>
<feature type="region of interest" description="Disordered" evidence="13">
    <location>
        <begin position="237"/>
        <end position="256"/>
    </location>
</feature>
<dbReference type="EMBL" id="OOIL02000001">
    <property type="protein sequence ID" value="VFQ58541.1"/>
    <property type="molecule type" value="Genomic_DNA"/>
</dbReference>
<dbReference type="InterPro" id="IPR004316">
    <property type="entry name" value="SWEET_rpt"/>
</dbReference>
<comment type="subcellular location">
    <subcellularLocation>
        <location evidence="1">Cell membrane</location>
        <topology evidence="1">Multi-pass membrane protein</topology>
    </subcellularLocation>
    <subcellularLocation>
        <location evidence="2">Golgi apparatus membrane</location>
        <topology evidence="2">Multi-pass membrane protein</topology>
    </subcellularLocation>
</comment>
<dbReference type="GO" id="GO:0016592">
    <property type="term" value="C:mediator complex"/>
    <property type="evidence" value="ECO:0007669"/>
    <property type="project" value="InterPro"/>
</dbReference>
<evidence type="ECO:0000256" key="5">
    <source>
        <dbReference type="ARBA" id="ARBA00022448"/>
    </source>
</evidence>
<evidence type="ECO:0000256" key="10">
    <source>
        <dbReference type="ARBA" id="ARBA00022989"/>
    </source>
</evidence>
<feature type="transmembrane region" description="Helical" evidence="14">
    <location>
        <begin position="84"/>
        <end position="107"/>
    </location>
</feature>
<dbReference type="FunFam" id="1.20.1280.290:FF:000004">
    <property type="entry name" value="Sugar transporter SWEET"/>
    <property type="match status" value="1"/>
</dbReference>
<dbReference type="FunFam" id="1.20.1280.290:FF:000001">
    <property type="entry name" value="Bidirectional sugar transporter SWEET"/>
    <property type="match status" value="1"/>
</dbReference>
<keyword evidence="10 14" id="KW-1133">Transmembrane helix</keyword>
<evidence type="ECO:0000256" key="8">
    <source>
        <dbReference type="ARBA" id="ARBA00022692"/>
    </source>
</evidence>
<keyword evidence="5" id="KW-0813">Transport</keyword>
<evidence type="ECO:0000256" key="2">
    <source>
        <dbReference type="ARBA" id="ARBA00004653"/>
    </source>
</evidence>
<keyword evidence="16" id="KW-1185">Reference proteome</keyword>
<evidence type="ECO:0000256" key="9">
    <source>
        <dbReference type="ARBA" id="ARBA00022737"/>
    </source>
</evidence>
<keyword evidence="12 14" id="KW-0472">Membrane</keyword>
<feature type="compositionally biased region" description="Low complexity" evidence="13">
    <location>
        <begin position="348"/>
        <end position="359"/>
    </location>
</feature>
<feature type="transmembrane region" description="Helical" evidence="14">
    <location>
        <begin position="119"/>
        <end position="138"/>
    </location>
</feature>
<evidence type="ECO:0000256" key="6">
    <source>
        <dbReference type="ARBA" id="ARBA00022475"/>
    </source>
</evidence>
<feature type="transmembrane region" description="Helical" evidence="14">
    <location>
        <begin position="204"/>
        <end position="223"/>
    </location>
</feature>
<gene>
    <name evidence="15" type="ORF">CCAM_LOCUS317</name>
</gene>
<evidence type="ECO:0000313" key="16">
    <source>
        <dbReference type="Proteomes" id="UP000595140"/>
    </source>
</evidence>
<dbReference type="AlphaFoldDB" id="A0A484JYR2"/>
<evidence type="ECO:0000256" key="4">
    <source>
        <dbReference type="ARBA" id="ARBA00021741"/>
    </source>
</evidence>
<keyword evidence="11" id="KW-0333">Golgi apparatus</keyword>
<feature type="transmembrane region" description="Helical" evidence="14">
    <location>
        <begin position="147"/>
        <end position="166"/>
    </location>
</feature>
<dbReference type="InterPro" id="IPR034568">
    <property type="entry name" value="MED30"/>
</dbReference>
<proteinExistence type="inferred from homology"/>
<keyword evidence="6" id="KW-1003">Cell membrane</keyword>
<feature type="transmembrane region" description="Helical" evidence="14">
    <location>
        <begin position="59"/>
        <end position="77"/>
    </location>
</feature>
<dbReference type="Gene3D" id="1.20.1280.290">
    <property type="match status" value="2"/>
</dbReference>
<evidence type="ECO:0000256" key="7">
    <source>
        <dbReference type="ARBA" id="ARBA00022597"/>
    </source>
</evidence>
<dbReference type="Pfam" id="PF03083">
    <property type="entry name" value="MtN3_slv"/>
    <property type="match status" value="2"/>
</dbReference>
<protein>
    <recommendedName>
        <fullName evidence="4">Sugar transporter SWEET1</fullName>
    </recommendedName>
</protein>
<dbReference type="Proteomes" id="UP000595140">
    <property type="component" value="Unassembled WGS sequence"/>
</dbReference>
<evidence type="ECO:0000256" key="3">
    <source>
        <dbReference type="ARBA" id="ARBA00007809"/>
    </source>
</evidence>
<feature type="transmembrane region" description="Helical" evidence="14">
    <location>
        <begin position="178"/>
        <end position="197"/>
    </location>
</feature>
<evidence type="ECO:0000256" key="13">
    <source>
        <dbReference type="SAM" id="MobiDB-lite"/>
    </source>
</evidence>